<sequence length="246" mass="25117">MNEPRGPYAPIGVPASPYGPPYPPRQHKTSGLAIAALVLGLVGCLPLALLPAIILGIVALTQTGPGKRPGRGLAIGGLAAAGVWTVGWVALLGNTMADPVHYTASPPSSGCATPSPGYANVCTLKPGECFEQPAVNGTYTSVELTACGGTHSTEVIGTFTAPDGPWPGEEKLKAEALTQCERIMAKNVDRSRLDAVGADAYLSYAGPERVGWERGVRTVHCTIHSPGSQLTGSVLAAGADLSIPTG</sequence>
<evidence type="ECO:0000313" key="4">
    <source>
        <dbReference type="Proteomes" id="UP000187486"/>
    </source>
</evidence>
<dbReference type="RefSeq" id="WP_076159831.1">
    <property type="nucleotide sequence ID" value="NZ_JBEZVB010000152.1"/>
</dbReference>
<comment type="caution">
    <text evidence="3">The sequence shown here is derived from an EMBL/GenBank/DDBJ whole genome shotgun (WGS) entry which is preliminary data.</text>
</comment>
<feature type="transmembrane region" description="Helical" evidence="1">
    <location>
        <begin position="32"/>
        <end position="60"/>
    </location>
</feature>
<evidence type="ECO:0000313" key="3">
    <source>
        <dbReference type="EMBL" id="OLZ53667.1"/>
    </source>
</evidence>
<dbReference type="Pfam" id="PF13845">
    <property type="entry name" value="Septum_form"/>
    <property type="match status" value="1"/>
</dbReference>
<dbReference type="InterPro" id="IPR026004">
    <property type="entry name" value="Septum_form"/>
</dbReference>
<proteinExistence type="predicted"/>
<feature type="transmembrane region" description="Helical" evidence="1">
    <location>
        <begin position="72"/>
        <end position="91"/>
    </location>
</feature>
<dbReference type="Proteomes" id="UP000187486">
    <property type="component" value="Unassembled WGS sequence"/>
</dbReference>
<keyword evidence="1" id="KW-1133">Transmembrane helix</keyword>
<accession>A0A1R0KXF5</accession>
<dbReference type="OrthoDB" id="3480120at2"/>
<dbReference type="AlphaFoldDB" id="A0A1R0KXF5"/>
<keyword evidence="1" id="KW-0812">Transmembrane</keyword>
<keyword evidence="4" id="KW-1185">Reference proteome</keyword>
<dbReference type="STRING" id="76021.BS329_12985"/>
<evidence type="ECO:0000256" key="1">
    <source>
        <dbReference type="SAM" id="Phobius"/>
    </source>
</evidence>
<protein>
    <recommendedName>
        <fullName evidence="2">Septum formation-related domain-containing protein</fullName>
    </recommendedName>
</protein>
<gene>
    <name evidence="3" type="ORF">BS329_12985</name>
</gene>
<keyword evidence="1" id="KW-0472">Membrane</keyword>
<feature type="domain" description="Septum formation-related" evidence="2">
    <location>
        <begin position="125"/>
        <end position="221"/>
    </location>
</feature>
<reference evidence="3 4" key="1">
    <citation type="submission" date="2016-01" db="EMBL/GenBank/DDBJ databases">
        <title>Amycolatopsis coloradensis genome sequencing and assembly.</title>
        <authorList>
            <person name="Mayilraj S."/>
        </authorList>
    </citation>
    <scope>NUCLEOTIDE SEQUENCE [LARGE SCALE GENOMIC DNA]</scope>
    <source>
        <strain evidence="3 4">DSM 44225</strain>
    </source>
</reference>
<name>A0A1R0KXF5_9PSEU</name>
<organism evidence="3 4">
    <name type="scientific">Amycolatopsis coloradensis</name>
    <dbReference type="NCBI Taxonomy" id="76021"/>
    <lineage>
        <taxon>Bacteria</taxon>
        <taxon>Bacillati</taxon>
        <taxon>Actinomycetota</taxon>
        <taxon>Actinomycetes</taxon>
        <taxon>Pseudonocardiales</taxon>
        <taxon>Pseudonocardiaceae</taxon>
        <taxon>Amycolatopsis</taxon>
    </lineage>
</organism>
<evidence type="ECO:0000259" key="2">
    <source>
        <dbReference type="Pfam" id="PF13845"/>
    </source>
</evidence>
<dbReference type="EMBL" id="MQUQ01000005">
    <property type="protein sequence ID" value="OLZ53667.1"/>
    <property type="molecule type" value="Genomic_DNA"/>
</dbReference>